<comment type="caution">
    <text evidence="2">The sequence shown here is derived from an EMBL/GenBank/DDBJ whole genome shotgun (WGS) entry which is preliminary data.</text>
</comment>
<reference evidence="2 3" key="1">
    <citation type="submission" date="2021-06" db="EMBL/GenBank/DDBJ databases">
        <title>Caerostris darwini draft genome.</title>
        <authorList>
            <person name="Kono N."/>
            <person name="Arakawa K."/>
        </authorList>
    </citation>
    <scope>NUCLEOTIDE SEQUENCE [LARGE SCALE GENOMIC DNA]</scope>
</reference>
<dbReference type="EMBL" id="BPLQ01006336">
    <property type="protein sequence ID" value="GIY21674.1"/>
    <property type="molecule type" value="Genomic_DNA"/>
</dbReference>
<evidence type="ECO:0000313" key="2">
    <source>
        <dbReference type="EMBL" id="GIY21674.1"/>
    </source>
</evidence>
<evidence type="ECO:0008006" key="4">
    <source>
        <dbReference type="Google" id="ProtNLM"/>
    </source>
</evidence>
<keyword evidence="3" id="KW-1185">Reference proteome</keyword>
<dbReference type="AlphaFoldDB" id="A0AAV4RKX6"/>
<evidence type="ECO:0000313" key="3">
    <source>
        <dbReference type="Proteomes" id="UP001054837"/>
    </source>
</evidence>
<organism evidence="2 3">
    <name type="scientific">Caerostris darwini</name>
    <dbReference type="NCBI Taxonomy" id="1538125"/>
    <lineage>
        <taxon>Eukaryota</taxon>
        <taxon>Metazoa</taxon>
        <taxon>Ecdysozoa</taxon>
        <taxon>Arthropoda</taxon>
        <taxon>Chelicerata</taxon>
        <taxon>Arachnida</taxon>
        <taxon>Araneae</taxon>
        <taxon>Araneomorphae</taxon>
        <taxon>Entelegynae</taxon>
        <taxon>Araneoidea</taxon>
        <taxon>Araneidae</taxon>
        <taxon>Caerostris</taxon>
    </lineage>
</organism>
<proteinExistence type="predicted"/>
<dbReference type="Proteomes" id="UP001054837">
    <property type="component" value="Unassembled WGS sequence"/>
</dbReference>
<sequence>MHQSVQKKHPHFHVGIRPRQFSMFSGQVKTLANGRQLTLWVRSMRLYEKAPPPSLEEAAKDLKAPLANRGDDAMLSSGG</sequence>
<evidence type="ECO:0000256" key="1">
    <source>
        <dbReference type="SAM" id="MobiDB-lite"/>
    </source>
</evidence>
<protein>
    <recommendedName>
        <fullName evidence="4">DUF4160 domain-containing protein</fullName>
    </recommendedName>
</protein>
<feature type="region of interest" description="Disordered" evidence="1">
    <location>
        <begin position="51"/>
        <end position="79"/>
    </location>
</feature>
<gene>
    <name evidence="2" type="ORF">CDAR_124591</name>
</gene>
<name>A0AAV4RKX6_9ARAC</name>
<accession>A0AAV4RKX6</accession>